<evidence type="ECO:0008006" key="5">
    <source>
        <dbReference type="Google" id="ProtNLM"/>
    </source>
</evidence>
<gene>
    <name evidence="3" type="ORF">LSG31_22730</name>
</gene>
<evidence type="ECO:0000313" key="4">
    <source>
        <dbReference type="Proteomes" id="UP000830167"/>
    </source>
</evidence>
<dbReference type="InterPro" id="IPR002762">
    <property type="entry name" value="CbiX-like"/>
</dbReference>
<evidence type="ECO:0000313" key="3">
    <source>
        <dbReference type="EMBL" id="UOF90633.1"/>
    </source>
</evidence>
<dbReference type="PANTHER" id="PTHR33542:SF3">
    <property type="entry name" value="SIROHYDROCHLORIN FERROCHELATASE, CHLOROPLASTIC"/>
    <property type="match status" value="1"/>
</dbReference>
<dbReference type="EMBL" id="CP089291">
    <property type="protein sequence ID" value="UOF90633.1"/>
    <property type="molecule type" value="Genomic_DNA"/>
</dbReference>
<evidence type="ECO:0000256" key="1">
    <source>
        <dbReference type="ARBA" id="ARBA00022723"/>
    </source>
</evidence>
<dbReference type="Proteomes" id="UP000830167">
    <property type="component" value="Chromosome"/>
</dbReference>
<sequence>MLNQKFGVLVIAHGSPDHAWCEMIREIVRQVRISVPIELAFLGGDAETSIPATVARMEKRELHQIIVVPLFISSYTTHIEEIRYMLGIGGKPSFETDVTTIIHHAVIHFCEPLDDHPLIVDILLERIKELYHPKTDEIVLVAHGVNEESAAPRYQQLMEHLQTSIQEALSAFDPHSVHFVHYGTFYPETIRSVVEQAANQKIPIVIPYFLSEGHFTKTLIPRKLQGLFYKYTGKALLPHPNISRWIELQVWNVWKEKGSRYE</sequence>
<protein>
    <recommendedName>
        <fullName evidence="5">Cobalamin biosynthesis protein CbiX</fullName>
    </recommendedName>
</protein>
<dbReference type="SUPFAM" id="SSF53800">
    <property type="entry name" value="Chelatase"/>
    <property type="match status" value="1"/>
</dbReference>
<dbReference type="Gene3D" id="3.40.50.1400">
    <property type="match status" value="2"/>
</dbReference>
<keyword evidence="2" id="KW-0456">Lyase</keyword>
<organism evidence="3 4">
    <name type="scientific">Fodinisporobacter ferrooxydans</name>
    <dbReference type="NCBI Taxonomy" id="2901836"/>
    <lineage>
        <taxon>Bacteria</taxon>
        <taxon>Bacillati</taxon>
        <taxon>Bacillota</taxon>
        <taxon>Bacilli</taxon>
        <taxon>Bacillales</taxon>
        <taxon>Alicyclobacillaceae</taxon>
        <taxon>Fodinisporobacter</taxon>
    </lineage>
</organism>
<accession>A0ABY4CN71</accession>
<dbReference type="InterPro" id="IPR050963">
    <property type="entry name" value="Sirohydro_Cobaltochel/CbiX"/>
</dbReference>
<keyword evidence="1" id="KW-0479">Metal-binding</keyword>
<dbReference type="Pfam" id="PF01903">
    <property type="entry name" value="CbiX"/>
    <property type="match status" value="1"/>
</dbReference>
<dbReference type="RefSeq" id="WP_347437332.1">
    <property type="nucleotide sequence ID" value="NZ_CP089291.1"/>
</dbReference>
<proteinExistence type="predicted"/>
<dbReference type="PANTHER" id="PTHR33542">
    <property type="entry name" value="SIROHYDROCHLORIN FERROCHELATASE, CHLOROPLASTIC"/>
    <property type="match status" value="1"/>
</dbReference>
<keyword evidence="4" id="KW-1185">Reference proteome</keyword>
<reference evidence="3" key="1">
    <citation type="submission" date="2021-12" db="EMBL/GenBank/DDBJ databases">
        <title>Alicyclobacillaceae gen. nov., sp. nov., isolated from chalcocite enrichment system.</title>
        <authorList>
            <person name="Jiang Z."/>
        </authorList>
    </citation>
    <scope>NUCLEOTIDE SEQUENCE</scope>
    <source>
        <strain evidence="3">MYW30-H2</strain>
    </source>
</reference>
<name>A0ABY4CN71_9BACL</name>
<evidence type="ECO:0000256" key="2">
    <source>
        <dbReference type="ARBA" id="ARBA00023239"/>
    </source>
</evidence>